<gene>
    <name evidence="8" type="ORF">HERILL_LOCUS2053</name>
</gene>
<evidence type="ECO:0000256" key="6">
    <source>
        <dbReference type="SAM" id="SignalP"/>
    </source>
</evidence>
<comment type="caution">
    <text evidence="5">Lacks conserved residue(s) required for the propagation of feature annotation.</text>
</comment>
<evidence type="ECO:0000256" key="1">
    <source>
        <dbReference type="ARBA" id="ARBA00004240"/>
    </source>
</evidence>
<dbReference type="GO" id="GO:0005548">
    <property type="term" value="F:phospholipid transporter activity"/>
    <property type="evidence" value="ECO:0007669"/>
    <property type="project" value="InterPro"/>
</dbReference>
<keyword evidence="2" id="KW-0813">Transport</keyword>
<reference evidence="8 9" key="1">
    <citation type="submission" date="2020-11" db="EMBL/GenBank/DDBJ databases">
        <authorList>
            <person name="Wallbank WR R."/>
            <person name="Pardo Diaz C."/>
            <person name="Kozak K."/>
            <person name="Martin S."/>
            <person name="Jiggins C."/>
            <person name="Moest M."/>
            <person name="Warren A I."/>
            <person name="Generalovic N T."/>
            <person name="Byers J.R.P. K."/>
            <person name="Montejo-Kovacevich G."/>
            <person name="Yen C E."/>
        </authorList>
    </citation>
    <scope>NUCLEOTIDE SEQUENCE [LARGE SCALE GENOMIC DNA]</scope>
</reference>
<dbReference type="FunCoup" id="A0A7R8UDQ8">
    <property type="interactions" value="415"/>
</dbReference>
<dbReference type="InterPro" id="IPR015816">
    <property type="entry name" value="Vitellinogen_b-sht_N"/>
</dbReference>
<feature type="signal peptide" evidence="6">
    <location>
        <begin position="1"/>
        <end position="22"/>
    </location>
</feature>
<keyword evidence="9" id="KW-1185">Reference proteome</keyword>
<accession>A0A7R8UDQ8</accession>
<dbReference type="GO" id="GO:0008289">
    <property type="term" value="F:lipid binding"/>
    <property type="evidence" value="ECO:0007669"/>
    <property type="project" value="InterPro"/>
</dbReference>
<dbReference type="PANTHER" id="PTHR13024:SF0">
    <property type="entry name" value="MICROSOMAL TRIACYLGLYCEROL TRANSFER PROTEIN"/>
    <property type="match status" value="1"/>
</dbReference>
<evidence type="ECO:0000313" key="9">
    <source>
        <dbReference type="Proteomes" id="UP000594454"/>
    </source>
</evidence>
<dbReference type="InterPro" id="IPR001747">
    <property type="entry name" value="Vitellogenin_N"/>
</dbReference>
<dbReference type="InterPro" id="IPR011030">
    <property type="entry name" value="Lipovitellin_superhlx_dom"/>
</dbReference>
<dbReference type="AlphaFoldDB" id="A0A7R8UDQ8"/>
<evidence type="ECO:0000256" key="5">
    <source>
        <dbReference type="PROSITE-ProRule" id="PRU00557"/>
    </source>
</evidence>
<dbReference type="GO" id="GO:0005794">
    <property type="term" value="C:Golgi apparatus"/>
    <property type="evidence" value="ECO:0007669"/>
    <property type="project" value="TreeGrafter"/>
</dbReference>
<dbReference type="Proteomes" id="UP000594454">
    <property type="component" value="Chromosome 1"/>
</dbReference>
<evidence type="ECO:0000256" key="4">
    <source>
        <dbReference type="ARBA" id="ARBA00022824"/>
    </source>
</evidence>
<dbReference type="EMBL" id="LR899009">
    <property type="protein sequence ID" value="CAD7078804.1"/>
    <property type="molecule type" value="Genomic_DNA"/>
</dbReference>
<dbReference type="GO" id="GO:0005783">
    <property type="term" value="C:endoplasmic reticulum"/>
    <property type="evidence" value="ECO:0007669"/>
    <property type="project" value="UniProtKB-SubCell"/>
</dbReference>
<dbReference type="InParanoid" id="A0A7R8UDQ8"/>
<keyword evidence="4" id="KW-0256">Endoplasmic reticulum</keyword>
<protein>
    <recommendedName>
        <fullName evidence="7">Vitellogenin domain-containing protein</fullName>
    </recommendedName>
</protein>
<dbReference type="InterPro" id="IPR039988">
    <property type="entry name" value="MTTP"/>
</dbReference>
<dbReference type="Gene3D" id="2.30.230.10">
    <property type="entry name" value="Lipovitellin, beta-sheet shell regions, chain A"/>
    <property type="match status" value="1"/>
</dbReference>
<keyword evidence="3 6" id="KW-0732">Signal</keyword>
<dbReference type="OrthoDB" id="5865932at2759"/>
<dbReference type="PANTHER" id="PTHR13024">
    <property type="entry name" value="MICROSOMAL TRIGLYCERIDE TRANSFER PROTEIN, LARGE SUBUNIT"/>
    <property type="match status" value="1"/>
</dbReference>
<organism evidence="8 9">
    <name type="scientific">Hermetia illucens</name>
    <name type="common">Black soldier fly</name>
    <dbReference type="NCBI Taxonomy" id="343691"/>
    <lineage>
        <taxon>Eukaryota</taxon>
        <taxon>Metazoa</taxon>
        <taxon>Ecdysozoa</taxon>
        <taxon>Arthropoda</taxon>
        <taxon>Hexapoda</taxon>
        <taxon>Insecta</taxon>
        <taxon>Pterygota</taxon>
        <taxon>Neoptera</taxon>
        <taxon>Endopterygota</taxon>
        <taxon>Diptera</taxon>
        <taxon>Brachycera</taxon>
        <taxon>Stratiomyomorpha</taxon>
        <taxon>Stratiomyidae</taxon>
        <taxon>Hermetiinae</taxon>
        <taxon>Hermetia</taxon>
    </lineage>
</organism>
<dbReference type="PROSITE" id="PS51211">
    <property type="entry name" value="VITELLOGENIN"/>
    <property type="match status" value="1"/>
</dbReference>
<dbReference type="InterPro" id="IPR045811">
    <property type="entry name" value="MTP_lip-bd"/>
</dbReference>
<name>A0A7R8UDQ8_HERIL</name>
<dbReference type="SUPFAM" id="SSF56968">
    <property type="entry name" value="Lipovitellin-phosvitin complex, beta-sheet shell regions"/>
    <property type="match status" value="1"/>
</dbReference>
<evidence type="ECO:0000256" key="3">
    <source>
        <dbReference type="ARBA" id="ARBA00022729"/>
    </source>
</evidence>
<evidence type="ECO:0000259" key="7">
    <source>
        <dbReference type="PROSITE" id="PS51211"/>
    </source>
</evidence>
<dbReference type="GO" id="GO:0016323">
    <property type="term" value="C:basolateral plasma membrane"/>
    <property type="evidence" value="ECO:0007669"/>
    <property type="project" value="TreeGrafter"/>
</dbReference>
<dbReference type="Gene3D" id="1.25.10.20">
    <property type="entry name" value="Vitellinogen, superhelical"/>
    <property type="match status" value="1"/>
</dbReference>
<dbReference type="SUPFAM" id="SSF48431">
    <property type="entry name" value="Lipovitellin-phosvitin complex, superhelical domain"/>
    <property type="match status" value="1"/>
</dbReference>
<dbReference type="SMART" id="SM00638">
    <property type="entry name" value="LPD_N"/>
    <property type="match status" value="1"/>
</dbReference>
<evidence type="ECO:0000313" key="8">
    <source>
        <dbReference type="EMBL" id="CAD7078804.1"/>
    </source>
</evidence>
<feature type="chain" id="PRO_5031495479" description="Vitellogenin domain-containing protein" evidence="6">
    <location>
        <begin position="23"/>
        <end position="871"/>
    </location>
</feature>
<evidence type="ECO:0000256" key="2">
    <source>
        <dbReference type="ARBA" id="ARBA00022448"/>
    </source>
</evidence>
<proteinExistence type="predicted"/>
<dbReference type="GO" id="GO:0042157">
    <property type="term" value="P:lipoprotein metabolic process"/>
    <property type="evidence" value="ECO:0007669"/>
    <property type="project" value="TreeGrafter"/>
</dbReference>
<dbReference type="Pfam" id="PF01347">
    <property type="entry name" value="Vitellogenin_N"/>
    <property type="match status" value="1"/>
</dbReference>
<dbReference type="InterPro" id="IPR015819">
    <property type="entry name" value="Lipid_transp_b-sht_shell"/>
</dbReference>
<feature type="domain" description="Vitellogenin" evidence="7">
    <location>
        <begin position="22"/>
        <end position="627"/>
    </location>
</feature>
<comment type="subcellular location">
    <subcellularLocation>
        <location evidence="1">Endoplasmic reticulum</location>
    </subcellularLocation>
</comment>
<dbReference type="OMA" id="HVWGGSA"/>
<dbReference type="Pfam" id="PF19444">
    <property type="entry name" value="MTP_lip_bd"/>
    <property type="match status" value="1"/>
</dbReference>
<sequence length="871" mass="98221">MIAWLRCISVVTLCAGITGGHLIPFDTEQVFDLKNVVELRDFSEDAHKISYVTSGQLTVRSVWNLNEKQLLSFELSSLSLKPSKNNNFGSKEFSSLEEKPFYVLFIANIPRTFYSDITSNISQRNLQKGIASLFYLSYRDDTTVEEDVLGNCTAVYKRFSSKKIKKTKSNCNKWSHVLHRRLEKVLDVAKESYHEIDYGLSEEGGLETVSSFERHTFRVAMTEHLGSWVDALTTIRHMKSHKLDKGLYDITPDKLASEIKGSNLVAESERNSPSQKGPSLKEFLNPFRKKLINQELGNKDDSGIFIELLPAFRRASKKQLKQLFISSENKDIINTLLDLLGAAQSEAGYDAVMSVYDFENGENFDRLEKYLQCLAIGTRPNKYIIESLFQKVIGGEIPDERLKETALLSVCSMVRQLKQFFPEEDQVYVEVKTHVLNSLDNCRDSRCKSTYIRCLQNLLDSSTISKLLSIALTDTPNPSVAAMKALRAFDINIFLERNRKDFEKIFYQHGRKFDSSARTLSLDILLDMGPSEEQLGELLEILPRKGESSEIKTYFLQKLKILSDRCPKFSNKLRRVLSGRKHIFNYDVFAPNGLTTVLERMFSTSALFNGSLISTQEVHRGILKRGLVEMEISSGNEAARIFSLALYTCGLWSIIGSDSEDGNLNEDDLSDETAVTAGMEITVLGSRMRPLVFFTGNAELMSHAWSGTASEPTSAYQSTLLIHDHEAYVVLHNGFSIHLELSSANSVDLFGNVELSLWNRNARTKIHKNSGWTVSGTTSILNPFKKFKHTFSATTSPNIALVADVDFYSTLKLCIQLDRVEDNVKVSSNLSSISADNKELIENSTNSEWKSPGFTMALNQKNNEMCNILLE</sequence>